<feature type="transmembrane region" description="Helical" evidence="2">
    <location>
        <begin position="558"/>
        <end position="580"/>
    </location>
</feature>
<feature type="transmembrane region" description="Helical" evidence="2">
    <location>
        <begin position="238"/>
        <end position="262"/>
    </location>
</feature>
<evidence type="ECO:0000256" key="1">
    <source>
        <dbReference type="SAM" id="MobiDB-lite"/>
    </source>
</evidence>
<feature type="region of interest" description="Disordered" evidence="1">
    <location>
        <begin position="1"/>
        <end position="47"/>
    </location>
</feature>
<dbReference type="RefSeq" id="WP_088257753.1">
    <property type="nucleotide sequence ID" value="NZ_NIDE01000014.1"/>
</dbReference>
<comment type="caution">
    <text evidence="3">The sequence shown here is derived from an EMBL/GenBank/DDBJ whole genome shotgun (WGS) entry which is preliminary data.</text>
</comment>
<dbReference type="OrthoDB" id="256443at2"/>
<dbReference type="GO" id="GO:0140359">
    <property type="term" value="F:ABC-type transporter activity"/>
    <property type="evidence" value="ECO:0007669"/>
    <property type="project" value="InterPro"/>
</dbReference>
<feature type="transmembrane region" description="Helical" evidence="2">
    <location>
        <begin position="439"/>
        <end position="465"/>
    </location>
</feature>
<name>A0A225DE61_9BACT</name>
<evidence type="ECO:0008006" key="5">
    <source>
        <dbReference type="Google" id="ProtNLM"/>
    </source>
</evidence>
<keyword evidence="2" id="KW-0472">Membrane</keyword>
<evidence type="ECO:0000313" key="4">
    <source>
        <dbReference type="Proteomes" id="UP000214646"/>
    </source>
</evidence>
<feature type="compositionally biased region" description="Pro residues" evidence="1">
    <location>
        <begin position="1"/>
        <end position="10"/>
    </location>
</feature>
<dbReference type="EMBL" id="NIDE01000014">
    <property type="protein sequence ID" value="OWK37924.1"/>
    <property type="molecule type" value="Genomic_DNA"/>
</dbReference>
<feature type="transmembrane region" description="Helical" evidence="2">
    <location>
        <begin position="535"/>
        <end position="552"/>
    </location>
</feature>
<organism evidence="3 4">
    <name type="scientific">Fimbriiglobus ruber</name>
    <dbReference type="NCBI Taxonomy" id="1908690"/>
    <lineage>
        <taxon>Bacteria</taxon>
        <taxon>Pseudomonadati</taxon>
        <taxon>Planctomycetota</taxon>
        <taxon>Planctomycetia</taxon>
        <taxon>Gemmatales</taxon>
        <taxon>Gemmataceae</taxon>
        <taxon>Fimbriiglobus</taxon>
    </lineage>
</organism>
<feature type="transmembrane region" description="Helical" evidence="2">
    <location>
        <begin position="618"/>
        <end position="639"/>
    </location>
</feature>
<dbReference type="AlphaFoldDB" id="A0A225DE61"/>
<feature type="transmembrane region" description="Helical" evidence="2">
    <location>
        <begin position="174"/>
        <end position="197"/>
    </location>
</feature>
<feature type="compositionally biased region" description="Pro residues" evidence="1">
    <location>
        <begin position="31"/>
        <end position="43"/>
    </location>
</feature>
<dbReference type="Pfam" id="PF12679">
    <property type="entry name" value="ABC2_membrane_2"/>
    <property type="match status" value="1"/>
</dbReference>
<reference evidence="4" key="1">
    <citation type="submission" date="2017-06" db="EMBL/GenBank/DDBJ databases">
        <title>Genome analysis of Fimbriiglobus ruber SP5, the first member of the order Planctomycetales with confirmed chitinolytic capability.</title>
        <authorList>
            <person name="Ravin N.V."/>
            <person name="Rakitin A.L."/>
            <person name="Ivanova A.A."/>
            <person name="Beletsky A.V."/>
            <person name="Kulichevskaya I.S."/>
            <person name="Mardanov A.V."/>
            <person name="Dedysh S.N."/>
        </authorList>
    </citation>
    <scope>NUCLEOTIDE SEQUENCE [LARGE SCALE GENOMIC DNA]</scope>
    <source>
        <strain evidence="4">SP5</strain>
    </source>
</reference>
<feature type="transmembrane region" description="Helical" evidence="2">
    <location>
        <begin position="274"/>
        <end position="297"/>
    </location>
</feature>
<feature type="region of interest" description="Disordered" evidence="1">
    <location>
        <begin position="381"/>
        <end position="407"/>
    </location>
</feature>
<dbReference type="GO" id="GO:0005886">
    <property type="term" value="C:plasma membrane"/>
    <property type="evidence" value="ECO:0007669"/>
    <property type="project" value="UniProtKB-SubCell"/>
</dbReference>
<sequence>MTPPTPPSTPGPVDAGLEAASPASRPKRPRPSTPPAPKSLPRPPGKRPGFVGPLFRWELVRLARRGQDARARFILAISLLFILTLFTVAWFPHTPPRELFFGTSQVLSLEDSARFAQQFSLTFVLAQLAVIVFITPAYAAGGISEEKERKTFIYLLVSDLTNREILLGKFLGRLVFLLGIMLSGLPILALTLLFGGVSFTFLLMAYLITAATVTMSAAISAAAAAATATYRGALFRGYGFTALHMFVGFGAPYFSPFAIIGLLSTLEGDSNEVFWLFGLGYAAAEFAAAVFAIWLGIRWIRQSRSGLTNRPGRSPRRRYPHIDRAPPVLAVVPPEQLLPEDEIPIELPLYDDSAPDSEKLALESLPTAALIRVAPAVPPPPPAPVPRRYRRPETPPARRPFVPPDVARRPKVPADDPFLWKERYSTGLKRDADDDSIRGVLIAVGIMTGIVAGMLILISAMTLTLGGNSSRSGAAGLLLFVGAGGMFTYLLTVGAAAGGTIVRERQRNTLESLLSIPVDRRAILWPKWVVCIDRGWWWGILATASLPIGFLASDVPLVFIPTLVYAAAAVPLTASLGLWLSIRCRTQTRAVLWLLPAIGGAVVFLLVVWQVSGAEDQFLATAAVGIMAVAMAAAAWLFWNLTFQAFEREGRE</sequence>
<feature type="transmembrane region" description="Helical" evidence="2">
    <location>
        <begin position="203"/>
        <end position="226"/>
    </location>
</feature>
<dbReference type="PANTHER" id="PTHR43471">
    <property type="entry name" value="ABC TRANSPORTER PERMEASE"/>
    <property type="match status" value="1"/>
</dbReference>
<keyword evidence="2" id="KW-1133">Transmembrane helix</keyword>
<keyword evidence="2" id="KW-0812">Transmembrane</keyword>
<feature type="transmembrane region" description="Helical" evidence="2">
    <location>
        <begin position="71"/>
        <end position="91"/>
    </location>
</feature>
<protein>
    <recommendedName>
        <fullName evidence="5">ABC-2 family transporter protein</fullName>
    </recommendedName>
</protein>
<feature type="compositionally biased region" description="Pro residues" evidence="1">
    <location>
        <begin position="394"/>
        <end position="403"/>
    </location>
</feature>
<proteinExistence type="predicted"/>
<dbReference type="Proteomes" id="UP000214646">
    <property type="component" value="Unassembled WGS sequence"/>
</dbReference>
<evidence type="ECO:0000256" key="2">
    <source>
        <dbReference type="SAM" id="Phobius"/>
    </source>
</evidence>
<accession>A0A225DE61</accession>
<feature type="transmembrane region" description="Helical" evidence="2">
    <location>
        <begin position="119"/>
        <end position="140"/>
    </location>
</feature>
<feature type="transmembrane region" description="Helical" evidence="2">
    <location>
        <begin position="477"/>
        <end position="502"/>
    </location>
</feature>
<gene>
    <name evidence="3" type="ORF">FRUB_07044</name>
</gene>
<evidence type="ECO:0000313" key="3">
    <source>
        <dbReference type="EMBL" id="OWK37924.1"/>
    </source>
</evidence>
<feature type="transmembrane region" description="Helical" evidence="2">
    <location>
        <begin position="592"/>
        <end position="612"/>
    </location>
</feature>
<keyword evidence="4" id="KW-1185">Reference proteome</keyword>